<dbReference type="OrthoDB" id="376071at2157"/>
<accession>A0A075MMR2</accession>
<dbReference type="GeneID" id="41595999"/>
<name>A0A075MMR2_9ARCH</name>
<dbReference type="HOGENOM" id="CLU_196478_0_0_2"/>
<dbReference type="Proteomes" id="UP000028194">
    <property type="component" value="Chromosome"/>
</dbReference>
<keyword evidence="2" id="KW-1185">Reference proteome</keyword>
<sequence>MQVVTATTTAAITGSERHFALCESCFWSATVFGKNNNNNLLPACPSCMGENVSLIPLSKDEEYQVRVSPSAGVEMSFSRAKKA</sequence>
<proteinExistence type="predicted"/>
<evidence type="ECO:0000313" key="1">
    <source>
        <dbReference type="EMBL" id="AIF82132.1"/>
    </source>
</evidence>
<protein>
    <submittedName>
        <fullName evidence="1">Uncharacterized protein</fullName>
    </submittedName>
</protein>
<reference evidence="1 2" key="1">
    <citation type="journal article" date="2014" name="PLoS ONE">
        <title>Genome Sequence of Candidatus Nitrososphaera evergladensis from Group I.1b Enriched from Everglades Soil Reveals Novel Genomic Features of the Ammonia-Oxidizing Archaea.</title>
        <authorList>
            <person name="Zhalnina K.V."/>
            <person name="Dias R."/>
            <person name="Leonard M.T."/>
            <person name="Dorr de Quadros P."/>
            <person name="Camargo F.A."/>
            <person name="Drew J.C."/>
            <person name="Farmerie W.G."/>
            <person name="Daroub S.H."/>
            <person name="Triplett E.W."/>
        </authorList>
    </citation>
    <scope>NUCLEOTIDE SEQUENCE [LARGE SCALE GENOMIC DNA]</scope>
    <source>
        <strain evidence="1 2">SR1</strain>
    </source>
</reference>
<organism evidence="1 2">
    <name type="scientific">Candidatus Nitrososphaera evergladensis SR1</name>
    <dbReference type="NCBI Taxonomy" id="1459636"/>
    <lineage>
        <taxon>Archaea</taxon>
        <taxon>Nitrososphaerota</taxon>
        <taxon>Nitrososphaeria</taxon>
        <taxon>Nitrososphaerales</taxon>
        <taxon>Nitrososphaeraceae</taxon>
        <taxon>Nitrososphaera</taxon>
    </lineage>
</organism>
<dbReference type="KEGG" id="nev:NTE_00048"/>
<dbReference type="AlphaFoldDB" id="A0A075MMR2"/>
<evidence type="ECO:0000313" key="2">
    <source>
        <dbReference type="Proteomes" id="UP000028194"/>
    </source>
</evidence>
<dbReference type="EMBL" id="CP007174">
    <property type="protein sequence ID" value="AIF82132.1"/>
    <property type="molecule type" value="Genomic_DNA"/>
</dbReference>
<gene>
    <name evidence="1" type="ORF">NTE_00048</name>
</gene>
<dbReference type="RefSeq" id="WP_148699194.1">
    <property type="nucleotide sequence ID" value="NZ_CP007174.1"/>
</dbReference>
<dbReference type="STRING" id="1459636.NTE_00048"/>